<feature type="region of interest" description="Disordered" evidence="1">
    <location>
        <begin position="236"/>
        <end position="257"/>
    </location>
</feature>
<evidence type="ECO:0000256" key="1">
    <source>
        <dbReference type="SAM" id="MobiDB-lite"/>
    </source>
</evidence>
<organism evidence="2 3">
    <name type="scientific">Mycena alexandri</name>
    <dbReference type="NCBI Taxonomy" id="1745969"/>
    <lineage>
        <taxon>Eukaryota</taxon>
        <taxon>Fungi</taxon>
        <taxon>Dikarya</taxon>
        <taxon>Basidiomycota</taxon>
        <taxon>Agaricomycotina</taxon>
        <taxon>Agaricomycetes</taxon>
        <taxon>Agaricomycetidae</taxon>
        <taxon>Agaricales</taxon>
        <taxon>Marasmiineae</taxon>
        <taxon>Mycenaceae</taxon>
        <taxon>Mycena</taxon>
    </lineage>
</organism>
<proteinExistence type="predicted"/>
<protein>
    <submittedName>
        <fullName evidence="2">Uncharacterized protein</fullName>
    </submittedName>
</protein>
<feature type="compositionally biased region" description="Polar residues" evidence="1">
    <location>
        <begin position="238"/>
        <end position="252"/>
    </location>
</feature>
<feature type="compositionally biased region" description="Low complexity" evidence="1">
    <location>
        <begin position="390"/>
        <end position="399"/>
    </location>
</feature>
<dbReference type="EMBL" id="JARJCM010000031">
    <property type="protein sequence ID" value="KAJ7038537.1"/>
    <property type="molecule type" value="Genomic_DNA"/>
</dbReference>
<comment type="caution">
    <text evidence="2">The sequence shown here is derived from an EMBL/GenBank/DDBJ whole genome shotgun (WGS) entry which is preliminary data.</text>
</comment>
<feature type="region of interest" description="Disordered" evidence="1">
    <location>
        <begin position="375"/>
        <end position="407"/>
    </location>
</feature>
<sequence length="407" mass="45282">MDGNCGIVSAIEKSSKCQLRRVAEPGIKYVYDDDYDKPVAREELKKKRAKPPCGAVKRRKTRKIAQKLFLALFFWKLKPVAREELKKKRAKPPFGAVKRRKTRKIAQKLFLALFFWKLKPVAREELKKKRAKPPCGAVNQTPSENRKVNQREFWTFRGAGHGRVTRDLQWSSPKKEKRHYIFFLNAGTPLGHGANHISGFAHRWPYLLNCCPGKLLALGFGFPDLVYTRNGRDIPGSHNGTPLTPDPKTSSAGIDGKFSSPLNAPAVACTLYEHGLIHATSYLNSSGNELLAPPRTRRLCHAGRRTIDAEQAQAQTADAVRITTAGPSSSNGDPAPPLYMHLVHHHIEEEGRRDDRLARVGWGWASIPHRRTPLAATMPSGSSAPPPLFAPQLPLSLPTPSHPPKEG</sequence>
<dbReference type="AlphaFoldDB" id="A0AAD6T3I4"/>
<gene>
    <name evidence="2" type="ORF">C8F04DRAFT_1179555</name>
</gene>
<name>A0AAD6T3I4_9AGAR</name>
<evidence type="ECO:0000313" key="3">
    <source>
        <dbReference type="Proteomes" id="UP001218188"/>
    </source>
</evidence>
<reference evidence="2" key="1">
    <citation type="submission" date="2023-03" db="EMBL/GenBank/DDBJ databases">
        <title>Massive genome expansion in bonnet fungi (Mycena s.s.) driven by repeated elements and novel gene families across ecological guilds.</title>
        <authorList>
            <consortium name="Lawrence Berkeley National Laboratory"/>
            <person name="Harder C.B."/>
            <person name="Miyauchi S."/>
            <person name="Viragh M."/>
            <person name="Kuo A."/>
            <person name="Thoen E."/>
            <person name="Andreopoulos B."/>
            <person name="Lu D."/>
            <person name="Skrede I."/>
            <person name="Drula E."/>
            <person name="Henrissat B."/>
            <person name="Morin E."/>
            <person name="Kohler A."/>
            <person name="Barry K."/>
            <person name="LaButti K."/>
            <person name="Morin E."/>
            <person name="Salamov A."/>
            <person name="Lipzen A."/>
            <person name="Mereny Z."/>
            <person name="Hegedus B."/>
            <person name="Baldrian P."/>
            <person name="Stursova M."/>
            <person name="Weitz H."/>
            <person name="Taylor A."/>
            <person name="Grigoriev I.V."/>
            <person name="Nagy L.G."/>
            <person name="Martin F."/>
            <person name="Kauserud H."/>
        </authorList>
    </citation>
    <scope>NUCLEOTIDE SEQUENCE</scope>
    <source>
        <strain evidence="2">CBHHK200</strain>
    </source>
</reference>
<accession>A0AAD6T3I4</accession>
<evidence type="ECO:0000313" key="2">
    <source>
        <dbReference type="EMBL" id="KAJ7038537.1"/>
    </source>
</evidence>
<dbReference type="Proteomes" id="UP001218188">
    <property type="component" value="Unassembled WGS sequence"/>
</dbReference>
<keyword evidence="3" id="KW-1185">Reference proteome</keyword>